<dbReference type="InterPro" id="IPR039205">
    <property type="entry name" value="NDUFA11"/>
</dbReference>
<keyword evidence="3" id="KW-0999">Mitochondrion inner membrane</keyword>
<proteinExistence type="predicted"/>
<dbReference type="Proteomes" id="UP000562929">
    <property type="component" value="Unassembled WGS sequence"/>
</dbReference>
<keyword evidence="2 7" id="KW-0812">Transmembrane</keyword>
<feature type="transmembrane region" description="Helical" evidence="7">
    <location>
        <begin position="114"/>
        <end position="134"/>
    </location>
</feature>
<evidence type="ECO:0000256" key="7">
    <source>
        <dbReference type="SAM" id="Phobius"/>
    </source>
</evidence>
<dbReference type="OrthoDB" id="1913277at2759"/>
<name>A0A8H4Q852_9HYPO</name>
<evidence type="ECO:0000256" key="1">
    <source>
        <dbReference type="ARBA" id="ARBA00004448"/>
    </source>
</evidence>
<dbReference type="GO" id="GO:0045271">
    <property type="term" value="C:respiratory chain complex I"/>
    <property type="evidence" value="ECO:0007669"/>
    <property type="project" value="InterPro"/>
</dbReference>
<reference evidence="8 9" key="1">
    <citation type="journal article" date="2020" name="G3 (Bethesda)">
        <title>Genetic Underpinnings of Host Manipulation by Ophiocordyceps as Revealed by Comparative Transcriptomics.</title>
        <authorList>
            <person name="Will I."/>
            <person name="Das B."/>
            <person name="Trinh T."/>
            <person name="Brachmann A."/>
            <person name="Ohm R.A."/>
            <person name="de Bekker C."/>
        </authorList>
    </citation>
    <scope>NUCLEOTIDE SEQUENCE [LARGE SCALE GENOMIC DNA]</scope>
    <source>
        <strain evidence="8 9">EC05</strain>
    </source>
</reference>
<feature type="transmembrane region" description="Helical" evidence="7">
    <location>
        <begin position="24"/>
        <end position="45"/>
    </location>
</feature>
<dbReference type="GO" id="GO:0006120">
    <property type="term" value="P:mitochondrial electron transport, NADH to ubiquinone"/>
    <property type="evidence" value="ECO:0007669"/>
    <property type="project" value="InterPro"/>
</dbReference>
<keyword evidence="4 7" id="KW-1133">Transmembrane helix</keyword>
<sequence>MEEGRGKPPVFSQEADELFVPHDVIGLTAQTGLMGAGAGLFIASIRNAMSRGNVGSLSVFTRGSPIIGMAAAAPATFAFVYAATSNLRQKTDTWAATFAGFMSGGVLGLPSRKLPVVLGLGAFVGVLQGSFFFLGNRLDSFYDEEDEFERKEIIRRTTRIPVEQTIAEIGEGPFIKPPGYEERRRKRIKEKYGWDINPRQGCWHPDGRAPGAFRKEDSRTLFRARRLWRMEKKQ</sequence>
<evidence type="ECO:0000313" key="8">
    <source>
        <dbReference type="EMBL" id="KAF4589299.1"/>
    </source>
</evidence>
<dbReference type="AlphaFoldDB" id="A0A8H4Q852"/>
<keyword evidence="5" id="KW-0496">Mitochondrion</keyword>
<keyword evidence="6 7" id="KW-0472">Membrane</keyword>
<organism evidence="8 9">
    <name type="scientific">Ophiocordyceps camponoti-floridani</name>
    <dbReference type="NCBI Taxonomy" id="2030778"/>
    <lineage>
        <taxon>Eukaryota</taxon>
        <taxon>Fungi</taxon>
        <taxon>Dikarya</taxon>
        <taxon>Ascomycota</taxon>
        <taxon>Pezizomycotina</taxon>
        <taxon>Sordariomycetes</taxon>
        <taxon>Hypocreomycetidae</taxon>
        <taxon>Hypocreales</taxon>
        <taxon>Ophiocordycipitaceae</taxon>
        <taxon>Ophiocordyceps</taxon>
    </lineage>
</organism>
<evidence type="ECO:0000256" key="3">
    <source>
        <dbReference type="ARBA" id="ARBA00022792"/>
    </source>
</evidence>
<feature type="transmembrane region" description="Helical" evidence="7">
    <location>
        <begin position="66"/>
        <end position="84"/>
    </location>
</feature>
<dbReference type="PANTHER" id="PTHR21382:SF1">
    <property type="entry name" value="NADH DEHYDROGENASE [UBIQUINONE] 1 ALPHA SUBCOMPLEX SUBUNIT 11"/>
    <property type="match status" value="1"/>
</dbReference>
<evidence type="ECO:0000256" key="5">
    <source>
        <dbReference type="ARBA" id="ARBA00023128"/>
    </source>
</evidence>
<dbReference type="GO" id="GO:0005743">
    <property type="term" value="C:mitochondrial inner membrane"/>
    <property type="evidence" value="ECO:0007669"/>
    <property type="project" value="UniProtKB-SubCell"/>
</dbReference>
<keyword evidence="9" id="KW-1185">Reference proteome</keyword>
<comment type="subcellular location">
    <subcellularLocation>
        <location evidence="1">Mitochondrion inner membrane</location>
        <topology evidence="1">Multi-pass membrane protein</topology>
    </subcellularLocation>
</comment>
<evidence type="ECO:0000256" key="2">
    <source>
        <dbReference type="ARBA" id="ARBA00022692"/>
    </source>
</evidence>
<evidence type="ECO:0000256" key="6">
    <source>
        <dbReference type="ARBA" id="ARBA00023136"/>
    </source>
</evidence>
<gene>
    <name evidence="8" type="ORF">GQ602_003188</name>
</gene>
<dbReference type="EMBL" id="JAACLJ010000003">
    <property type="protein sequence ID" value="KAF4589299.1"/>
    <property type="molecule type" value="Genomic_DNA"/>
</dbReference>
<protein>
    <submittedName>
        <fullName evidence="8">Mitochondrial import inner membrane translocase subunit Tim17 family protein</fullName>
    </submittedName>
</protein>
<comment type="caution">
    <text evidence="8">The sequence shown here is derived from an EMBL/GenBank/DDBJ whole genome shotgun (WGS) entry which is preliminary data.</text>
</comment>
<evidence type="ECO:0000256" key="4">
    <source>
        <dbReference type="ARBA" id="ARBA00022989"/>
    </source>
</evidence>
<accession>A0A8H4Q852</accession>
<dbReference type="PANTHER" id="PTHR21382">
    <property type="entry name" value="NADH-UBIQUINONE OXIDOREDUCTASE SUBUNIT"/>
    <property type="match status" value="1"/>
</dbReference>
<evidence type="ECO:0000313" key="9">
    <source>
        <dbReference type="Proteomes" id="UP000562929"/>
    </source>
</evidence>